<evidence type="ECO:0000256" key="15">
    <source>
        <dbReference type="PIRSR" id="PIRSR601508-1"/>
    </source>
</evidence>
<dbReference type="Proteomes" id="UP001153712">
    <property type="component" value="Chromosome 9"/>
</dbReference>
<feature type="transmembrane region" description="Helical" evidence="18">
    <location>
        <begin position="634"/>
        <end position="654"/>
    </location>
</feature>
<evidence type="ECO:0000256" key="9">
    <source>
        <dbReference type="ARBA" id="ARBA00023170"/>
    </source>
</evidence>
<evidence type="ECO:0000256" key="2">
    <source>
        <dbReference type="ARBA" id="ARBA00022448"/>
    </source>
</evidence>
<dbReference type="InterPro" id="IPR001828">
    <property type="entry name" value="ANF_lig-bd_rcpt"/>
</dbReference>
<dbReference type="SMART" id="SM00079">
    <property type="entry name" value="PBPe"/>
    <property type="match status" value="1"/>
</dbReference>
<evidence type="ECO:0000313" key="22">
    <source>
        <dbReference type="EMBL" id="CAG9865359.1"/>
    </source>
</evidence>
<dbReference type="OrthoDB" id="5984008at2759"/>
<feature type="binding site" evidence="15">
    <location>
        <position position="732"/>
    </location>
    <ligand>
        <name>L-glutamate</name>
        <dbReference type="ChEBI" id="CHEBI:29985"/>
    </ligand>
</feature>
<evidence type="ECO:0000259" key="21">
    <source>
        <dbReference type="SMART" id="SM00918"/>
    </source>
</evidence>
<keyword evidence="2" id="KW-0813">Transport</keyword>
<name>A0A9N9TZH9_PHYSR</name>
<dbReference type="GO" id="GO:0015276">
    <property type="term" value="F:ligand-gated monoatomic ion channel activity"/>
    <property type="evidence" value="ECO:0007669"/>
    <property type="project" value="InterPro"/>
</dbReference>
<dbReference type="FunFam" id="1.10.287.70:FF:000010">
    <property type="entry name" value="Putative glutamate receptor ionotropic kainate 1"/>
    <property type="match status" value="1"/>
</dbReference>
<dbReference type="Pfam" id="PF00060">
    <property type="entry name" value="Lig_chan"/>
    <property type="match status" value="1"/>
</dbReference>
<keyword evidence="6" id="KW-0770">Synapse</keyword>
<dbReference type="PANTHER" id="PTHR18966">
    <property type="entry name" value="IONOTROPIC GLUTAMATE RECEPTOR"/>
    <property type="match status" value="1"/>
</dbReference>
<keyword evidence="11" id="KW-0628">Postsynaptic cell membrane</keyword>
<evidence type="ECO:0000256" key="4">
    <source>
        <dbReference type="ARBA" id="ARBA00022692"/>
    </source>
</evidence>
<gene>
    <name evidence="22" type="ORF">PHYEVI_LOCUS11594</name>
</gene>
<reference evidence="22" key="1">
    <citation type="submission" date="2022-01" db="EMBL/GenBank/DDBJ databases">
        <authorList>
            <person name="King R."/>
        </authorList>
    </citation>
    <scope>NUCLEOTIDE SEQUENCE</scope>
</reference>
<dbReference type="EMBL" id="OU900102">
    <property type="protein sequence ID" value="CAG9865359.1"/>
    <property type="molecule type" value="Genomic_DNA"/>
</dbReference>
<keyword evidence="10" id="KW-0325">Glycoprotein</keyword>
<dbReference type="InterPro" id="IPR028082">
    <property type="entry name" value="Peripla_BP_I"/>
</dbReference>
<dbReference type="Gene3D" id="1.10.287.70">
    <property type="match status" value="1"/>
</dbReference>
<feature type="disulfide bond" evidence="17">
    <location>
        <begin position="744"/>
        <end position="802"/>
    </location>
</feature>
<dbReference type="GO" id="GO:0038023">
    <property type="term" value="F:signaling receptor activity"/>
    <property type="evidence" value="ECO:0007669"/>
    <property type="project" value="InterPro"/>
</dbReference>
<evidence type="ECO:0000313" key="23">
    <source>
        <dbReference type="Proteomes" id="UP001153712"/>
    </source>
</evidence>
<keyword evidence="19" id="KW-0732">Signal</keyword>
<evidence type="ECO:0000259" key="20">
    <source>
        <dbReference type="SMART" id="SM00079"/>
    </source>
</evidence>
<evidence type="ECO:0000256" key="6">
    <source>
        <dbReference type="ARBA" id="ARBA00023018"/>
    </source>
</evidence>
<dbReference type="SUPFAM" id="SSF53850">
    <property type="entry name" value="Periplasmic binding protein-like II"/>
    <property type="match status" value="1"/>
</dbReference>
<keyword evidence="23" id="KW-1185">Reference proteome</keyword>
<feature type="domain" description="Ionotropic glutamate receptor C-terminal" evidence="20">
    <location>
        <begin position="427"/>
        <end position="795"/>
    </location>
</feature>
<keyword evidence="4 18" id="KW-0812">Transmembrane</keyword>
<organism evidence="22 23">
    <name type="scientific">Phyllotreta striolata</name>
    <name type="common">Striped flea beetle</name>
    <name type="synonym">Crioceris striolata</name>
    <dbReference type="NCBI Taxonomy" id="444603"/>
    <lineage>
        <taxon>Eukaryota</taxon>
        <taxon>Metazoa</taxon>
        <taxon>Ecdysozoa</taxon>
        <taxon>Arthropoda</taxon>
        <taxon>Hexapoda</taxon>
        <taxon>Insecta</taxon>
        <taxon>Pterygota</taxon>
        <taxon>Neoptera</taxon>
        <taxon>Endopterygota</taxon>
        <taxon>Coleoptera</taxon>
        <taxon>Polyphaga</taxon>
        <taxon>Cucujiformia</taxon>
        <taxon>Chrysomeloidea</taxon>
        <taxon>Chrysomelidae</taxon>
        <taxon>Galerucinae</taxon>
        <taxon>Alticini</taxon>
        <taxon>Phyllotreta</taxon>
    </lineage>
</organism>
<evidence type="ECO:0000256" key="8">
    <source>
        <dbReference type="ARBA" id="ARBA00023136"/>
    </source>
</evidence>
<dbReference type="FunFam" id="3.40.190.10:FF:000061">
    <property type="entry name" value="Glutamate receptor, ionotropic kainate"/>
    <property type="match status" value="1"/>
</dbReference>
<keyword evidence="13" id="KW-0407">Ion channel</keyword>
<dbReference type="Pfam" id="PF10613">
    <property type="entry name" value="Lig_chan-Glu_bd"/>
    <property type="match status" value="1"/>
</dbReference>
<dbReference type="InterPro" id="IPR019594">
    <property type="entry name" value="Glu/Gly-bd"/>
</dbReference>
<evidence type="ECO:0000256" key="13">
    <source>
        <dbReference type="ARBA" id="ARBA00023303"/>
    </source>
</evidence>
<dbReference type="Gene3D" id="3.40.50.2300">
    <property type="match status" value="2"/>
</dbReference>
<dbReference type="GO" id="GO:0045211">
    <property type="term" value="C:postsynaptic membrane"/>
    <property type="evidence" value="ECO:0007669"/>
    <property type="project" value="UniProtKB-SubCell"/>
</dbReference>
<keyword evidence="8 18" id="KW-0472">Membrane</keyword>
<dbReference type="InterPro" id="IPR015683">
    <property type="entry name" value="Ionotropic_Glu_rcpt"/>
</dbReference>
<keyword evidence="3" id="KW-1003">Cell membrane</keyword>
<keyword evidence="9" id="KW-0675">Receptor</keyword>
<evidence type="ECO:0000256" key="19">
    <source>
        <dbReference type="SAM" id="SignalP"/>
    </source>
</evidence>
<feature type="binding site" evidence="15">
    <location>
        <position position="685"/>
    </location>
    <ligand>
        <name>L-glutamate</name>
        <dbReference type="ChEBI" id="CHEBI:29985"/>
    </ligand>
</feature>
<evidence type="ECO:0000256" key="14">
    <source>
        <dbReference type="ARBA" id="ARBA00034104"/>
    </source>
</evidence>
<dbReference type="InterPro" id="IPR001508">
    <property type="entry name" value="Iono_Glu_rcpt_met"/>
</dbReference>
<evidence type="ECO:0000256" key="3">
    <source>
        <dbReference type="ARBA" id="ARBA00022475"/>
    </source>
</evidence>
<protein>
    <recommendedName>
        <fullName evidence="24">Glutamate receptor ionotropic, kainate 2-like</fullName>
    </recommendedName>
</protein>
<keyword evidence="5 18" id="KW-1133">Transmembrane helix</keyword>
<evidence type="ECO:0000256" key="17">
    <source>
        <dbReference type="PIRSR" id="PIRSR601508-3"/>
    </source>
</evidence>
<feature type="domain" description="Ionotropic glutamate receptor L-glutamate and glycine-binding" evidence="21">
    <location>
        <begin position="437"/>
        <end position="502"/>
    </location>
</feature>
<evidence type="ECO:0000256" key="12">
    <source>
        <dbReference type="ARBA" id="ARBA00023286"/>
    </source>
</evidence>
<evidence type="ECO:0008006" key="24">
    <source>
        <dbReference type="Google" id="ProtNLM"/>
    </source>
</evidence>
<comment type="similarity">
    <text evidence="1">Belongs to the glutamate-gated ion channel (TC 1.A.10.1) family.</text>
</comment>
<evidence type="ECO:0000256" key="1">
    <source>
        <dbReference type="ARBA" id="ARBA00008685"/>
    </source>
</evidence>
<feature type="signal peptide" evidence="19">
    <location>
        <begin position="1"/>
        <end position="29"/>
    </location>
</feature>
<evidence type="ECO:0000256" key="7">
    <source>
        <dbReference type="ARBA" id="ARBA00023065"/>
    </source>
</evidence>
<dbReference type="PRINTS" id="PR00177">
    <property type="entry name" value="NMDARECEPTOR"/>
</dbReference>
<feature type="site" description="Interaction with the cone snail toxin Con-ikot-ikot" evidence="16">
    <location>
        <position position="690"/>
    </location>
</feature>
<feature type="transmembrane region" description="Helical" evidence="18">
    <location>
        <begin position="547"/>
        <end position="575"/>
    </location>
</feature>
<dbReference type="InterPro" id="IPR001320">
    <property type="entry name" value="Iontro_rcpt_C"/>
</dbReference>
<feature type="chain" id="PRO_5040464691" description="Glutamate receptor ionotropic, kainate 2-like" evidence="19">
    <location>
        <begin position="30"/>
        <end position="897"/>
    </location>
</feature>
<evidence type="ECO:0000256" key="16">
    <source>
        <dbReference type="PIRSR" id="PIRSR601508-2"/>
    </source>
</evidence>
<feature type="binding site" evidence="15">
    <location>
        <position position="518"/>
    </location>
    <ligand>
        <name>L-glutamate</name>
        <dbReference type="ChEBI" id="CHEBI:29985"/>
    </ligand>
</feature>
<evidence type="ECO:0000256" key="11">
    <source>
        <dbReference type="ARBA" id="ARBA00023257"/>
    </source>
</evidence>
<sequence length="897" mass="101493">MKNGRKIATMISKVVLVFWLAGDVSVTRCANREKFNIGGIFSDEIQEAAFKISTSEINRKHPESGVELVPLTVLVPPTDVLETYKTACDFLRTGIVGLFGPSSAHSSPYVQAICDAKEIPHVETRADFAAERNESLVNVHPHPGVLARLFKDLVRAFEWRRLVVLYEGQRSLLELGSLLEFNNRKGRKVVLRKLESVDKGNYRAFLSEVKSLGETNFVLACSVDVLEEVLKQLQQVGMMTESYSYIITDLNAQTLDLTAFQYAGTNITAVRMLDPEQIEIMEMAESLQKQNAPGSDLPVLLESWKTKLETVLLFDAVELFHETLRNLTVDGKKKIRSRRIDCDGPTAWNDGYSIINLMKSTRIRGLTGDVEFDVKGFRTNFAVDVLELSLGGLIKIAEWNSTARKLRFQRPQKQSKPEDRADVFNTTLTVLISINPPYQMLKETTEKLAGNERYEGFGIDVIDELSRLLGFNYTLIEQEDGSYGVMNKTTGKWDGMMGAIIDGKADLAITDLTITSERESAVDFSEPFMNLGISILYRKPEPVPPSLFMFVSPFSFTVWFMLCVSYLIVSIAIFIMGRLSPSEWQNPYPCIEEPQHLINQFSIRNSFWFTIGALMQQGSELAPISISTRTVSGFWWFFILTMVSSYTANLAAFLTVTTLVAPFKDIDELAEQKEIEFGAKNKGATANYFRDSNLTKYKKIWSYMVHHPELMLDDNDQAVKKVQNENYAFLMESTTIEYVIERHCTLAQVGGLLDDKGYGIAMKKFSPYRNDISTAILQLQEKGVLTSRKIKWWKEKRGGGKCSAKAENSEATALDLQNVGGVFLVLFVGSILGVFGSLAEFTYHIYRRTKREKVPFKEEFKKELKFLAQFKQNVRETNRCATSSDKNLIDNDKYNFQ</sequence>
<keyword evidence="7" id="KW-0406">Ion transport</keyword>
<dbReference type="Gene3D" id="3.40.190.10">
    <property type="entry name" value="Periplasmic binding protein-like II"/>
    <property type="match status" value="2"/>
</dbReference>
<evidence type="ECO:0000256" key="18">
    <source>
        <dbReference type="SAM" id="Phobius"/>
    </source>
</evidence>
<evidence type="ECO:0000256" key="5">
    <source>
        <dbReference type="ARBA" id="ARBA00022989"/>
    </source>
</evidence>
<dbReference type="FunFam" id="3.40.190.10:FF:000178">
    <property type="entry name" value="Glutamate receptor subunit"/>
    <property type="match status" value="1"/>
</dbReference>
<evidence type="ECO:0000256" key="10">
    <source>
        <dbReference type="ARBA" id="ARBA00023180"/>
    </source>
</evidence>
<dbReference type="AlphaFoldDB" id="A0A9N9TZH9"/>
<accession>A0A9N9TZH9</accession>
<dbReference type="SMART" id="SM00918">
    <property type="entry name" value="Lig_chan-Glu_bd"/>
    <property type="match status" value="1"/>
</dbReference>
<keyword evidence="12" id="KW-1071">Ligand-gated ion channel</keyword>
<comment type="subcellular location">
    <subcellularLocation>
        <location evidence="14">Postsynaptic cell membrane</location>
        <topology evidence="14">Multi-pass membrane protein</topology>
    </subcellularLocation>
</comment>
<feature type="transmembrane region" description="Helical" evidence="18">
    <location>
        <begin position="822"/>
        <end position="843"/>
    </location>
</feature>
<dbReference type="SUPFAM" id="SSF53822">
    <property type="entry name" value="Periplasmic binding protein-like I"/>
    <property type="match status" value="1"/>
</dbReference>
<feature type="binding site" evidence="15">
    <location>
        <position position="513"/>
    </location>
    <ligand>
        <name>L-glutamate</name>
        <dbReference type="ChEBI" id="CHEBI:29985"/>
    </ligand>
</feature>
<proteinExistence type="inferred from homology"/>
<keyword evidence="17" id="KW-1015">Disulfide bond</keyword>
<dbReference type="CDD" id="cd06382">
    <property type="entry name" value="PBP1_iGluR_Kainate"/>
    <property type="match status" value="1"/>
</dbReference>
<dbReference type="Pfam" id="PF01094">
    <property type="entry name" value="ANF_receptor"/>
    <property type="match status" value="1"/>
</dbReference>